<dbReference type="STRING" id="521096.Tpau_1412"/>
<dbReference type="KEGG" id="tpr:Tpau_1412"/>
<gene>
    <name evidence="1" type="ordered locus">Tpau_1412</name>
</gene>
<keyword evidence="2" id="KW-1185">Reference proteome</keyword>
<evidence type="ECO:0000313" key="1">
    <source>
        <dbReference type="EMBL" id="ADG78040.1"/>
    </source>
</evidence>
<reference evidence="1 2" key="2">
    <citation type="journal article" date="2011" name="Stand. Genomic Sci.">
        <title>Complete genome sequence of Tsukamurella paurometabola type strain (no. 33).</title>
        <authorList>
            <person name="Munk A.C."/>
            <person name="Lapidus A."/>
            <person name="Lucas S."/>
            <person name="Nolan M."/>
            <person name="Tice H."/>
            <person name="Cheng J.F."/>
            <person name="Del Rio T.G."/>
            <person name="Goodwin L."/>
            <person name="Pitluck S."/>
            <person name="Liolios K."/>
            <person name="Huntemann M."/>
            <person name="Ivanova N."/>
            <person name="Mavromatis K."/>
            <person name="Mikhailova N."/>
            <person name="Pati A."/>
            <person name="Chen A."/>
            <person name="Palaniappan K."/>
            <person name="Tapia R."/>
            <person name="Han C."/>
            <person name="Land M."/>
            <person name="Hauser L."/>
            <person name="Chang Y.J."/>
            <person name="Jeffries C.D."/>
            <person name="Brettin T."/>
            <person name="Yasawong M."/>
            <person name="Brambilla E.M."/>
            <person name="Rohde M."/>
            <person name="Sikorski J."/>
            <person name="Goker M."/>
            <person name="Detter J.C."/>
            <person name="Woyke T."/>
            <person name="Bristow J."/>
            <person name="Eisen J.A."/>
            <person name="Markowitz V."/>
            <person name="Hugenholtz P."/>
            <person name="Kyrpides N.C."/>
            <person name="Klenk H.P."/>
        </authorList>
    </citation>
    <scope>NUCLEOTIDE SEQUENCE [LARGE SCALE GENOMIC DNA]</scope>
    <source>
        <strain evidence="2">ATCC 8368 / DSM 20162 / CCUG 35730 / CIP 100753 / JCM 10117 / KCTC 9821 / NBRC 16120 / NCIMB 702349 / NCTC 13040</strain>
    </source>
</reference>
<proteinExistence type="predicted"/>
<reference evidence="2" key="1">
    <citation type="submission" date="2010-03" db="EMBL/GenBank/DDBJ databases">
        <title>The complete chromosome of Tsukamurella paurometabola DSM 20162.</title>
        <authorList>
            <consortium name="US DOE Joint Genome Institute (JGI-PGF)"/>
            <person name="Lucas S."/>
            <person name="Copeland A."/>
            <person name="Lapidus A."/>
            <person name="Glavina del Rio T."/>
            <person name="Dalin E."/>
            <person name="Tice H."/>
            <person name="Bruce D."/>
            <person name="Goodwin L."/>
            <person name="Pitluck S."/>
            <person name="Kyrpides N."/>
            <person name="Mavromatis K."/>
            <person name="Ivanova N."/>
            <person name="Mikhailova N."/>
            <person name="Munk A.C."/>
            <person name="Brettin T."/>
            <person name="Detter J.C."/>
            <person name="Tapia R."/>
            <person name="Han C."/>
            <person name="Larimer F."/>
            <person name="Land M."/>
            <person name="Hauser L."/>
            <person name="Markowitz V."/>
            <person name="Cheng J.-F."/>
            <person name="Hugenholtz P."/>
            <person name="Woyke T."/>
            <person name="Wu D."/>
            <person name="Jando M."/>
            <person name="Brambilla E."/>
            <person name="Klenk H.-P."/>
            <person name="Eisen J.A."/>
        </authorList>
    </citation>
    <scope>NUCLEOTIDE SEQUENCE [LARGE SCALE GENOMIC DNA]</scope>
    <source>
        <strain evidence="2">ATCC 8368 / DSM 20162 / CCUG 35730 / CIP 100753 / JCM 10117 / KCTC 9821 / NBRC 16120 / NCIMB 702349 / NCTC 13040</strain>
    </source>
</reference>
<evidence type="ECO:0000313" key="2">
    <source>
        <dbReference type="Proteomes" id="UP000001213"/>
    </source>
</evidence>
<protein>
    <submittedName>
        <fullName evidence="1">Uncharacterized protein</fullName>
    </submittedName>
</protein>
<sequence length="50" mass="5460">MFTVVVIAAFVLVLAWLTHDSDGLDYRSRELHRAQDDRDTGPAGACGLLS</sequence>
<dbReference type="AlphaFoldDB" id="D5UXE8"/>
<name>D5UXE8_TSUPD</name>
<dbReference type="HOGENOM" id="CLU_3123905_0_0_11"/>
<dbReference type="RefSeq" id="WP_013126078.1">
    <property type="nucleotide sequence ID" value="NC_014158.1"/>
</dbReference>
<organism evidence="1 2">
    <name type="scientific">Tsukamurella paurometabola (strain ATCC 8368 / DSM 20162 / CCUG 35730 / CIP 100753 / JCM 10117 / KCTC 9821 / NBRC 16120 / NCIMB 702349 / NCTC 13040)</name>
    <name type="common">Corynebacterium paurometabolum</name>
    <dbReference type="NCBI Taxonomy" id="521096"/>
    <lineage>
        <taxon>Bacteria</taxon>
        <taxon>Bacillati</taxon>
        <taxon>Actinomycetota</taxon>
        <taxon>Actinomycetes</taxon>
        <taxon>Mycobacteriales</taxon>
        <taxon>Tsukamurellaceae</taxon>
        <taxon>Tsukamurella</taxon>
    </lineage>
</organism>
<dbReference type="EMBL" id="CP001966">
    <property type="protein sequence ID" value="ADG78040.1"/>
    <property type="molecule type" value="Genomic_DNA"/>
</dbReference>
<dbReference type="Proteomes" id="UP000001213">
    <property type="component" value="Chromosome"/>
</dbReference>
<accession>D5UXE8</accession>